<organism evidence="9 10">
    <name type="scientific">Mahella australiensis (strain DSM 15567 / CIP 107919 / 50-1 BON)</name>
    <dbReference type="NCBI Taxonomy" id="697281"/>
    <lineage>
        <taxon>Bacteria</taxon>
        <taxon>Bacillati</taxon>
        <taxon>Bacillota</taxon>
        <taxon>Clostridia</taxon>
        <taxon>Thermoanaerobacterales</taxon>
        <taxon>Thermoanaerobacterales Family IV. Incertae Sedis</taxon>
        <taxon>Mahella</taxon>
    </lineage>
</organism>
<dbReference type="RefSeq" id="WP_013780681.1">
    <property type="nucleotide sequence ID" value="NC_015520.1"/>
</dbReference>
<dbReference type="PANTHER" id="PTHR43977">
    <property type="entry name" value="STRUCTURAL MAINTENANCE OF CHROMOSOMES PROTEIN 3"/>
    <property type="match status" value="1"/>
</dbReference>
<evidence type="ECO:0000256" key="6">
    <source>
        <dbReference type="ARBA" id="ARBA00023125"/>
    </source>
</evidence>
<dbReference type="InterPro" id="IPR027417">
    <property type="entry name" value="P-loop_NTPase"/>
</dbReference>
<comment type="function">
    <text evidence="7">Required for chromosome condensation and partitioning.</text>
</comment>
<keyword evidence="5 7" id="KW-0175">Coiled coil</keyword>
<dbReference type="PIRSF" id="PIRSF005719">
    <property type="entry name" value="SMC"/>
    <property type="match status" value="1"/>
</dbReference>
<evidence type="ECO:0000256" key="4">
    <source>
        <dbReference type="ARBA" id="ARBA00022840"/>
    </source>
</evidence>
<evidence type="ECO:0000313" key="10">
    <source>
        <dbReference type="Proteomes" id="UP000008457"/>
    </source>
</evidence>
<dbReference type="InterPro" id="IPR036277">
    <property type="entry name" value="SMC_hinge_sf"/>
</dbReference>
<dbReference type="GO" id="GO:0007059">
    <property type="term" value="P:chromosome segregation"/>
    <property type="evidence" value="ECO:0007669"/>
    <property type="project" value="UniProtKB-UniRule"/>
</dbReference>
<feature type="coiled-coil region" evidence="7">
    <location>
        <begin position="304"/>
        <end position="366"/>
    </location>
</feature>
<keyword evidence="6 7" id="KW-0238">DNA-binding</keyword>
<evidence type="ECO:0000256" key="3">
    <source>
        <dbReference type="ARBA" id="ARBA00022741"/>
    </source>
</evidence>
<dbReference type="InterPro" id="IPR024704">
    <property type="entry name" value="SMC"/>
</dbReference>
<feature type="coiled-coil region" evidence="7">
    <location>
        <begin position="1000"/>
        <end position="1034"/>
    </location>
</feature>
<comment type="similarity">
    <text evidence="7">Belongs to the SMC family.</text>
</comment>
<dbReference type="Gene3D" id="1.10.287.1490">
    <property type="match status" value="2"/>
</dbReference>
<dbReference type="Gene3D" id="3.40.50.300">
    <property type="entry name" value="P-loop containing nucleotide triphosphate hydrolases"/>
    <property type="match status" value="2"/>
</dbReference>
<evidence type="ECO:0000259" key="8">
    <source>
        <dbReference type="SMART" id="SM00968"/>
    </source>
</evidence>
<evidence type="ECO:0000256" key="1">
    <source>
        <dbReference type="ARBA" id="ARBA00004496"/>
    </source>
</evidence>
<dbReference type="HAMAP" id="MF_01894">
    <property type="entry name" value="Smc_prok"/>
    <property type="match status" value="1"/>
</dbReference>
<dbReference type="GO" id="GO:0005694">
    <property type="term" value="C:chromosome"/>
    <property type="evidence" value="ECO:0007669"/>
    <property type="project" value="InterPro"/>
</dbReference>
<dbReference type="Proteomes" id="UP000008457">
    <property type="component" value="Chromosome"/>
</dbReference>
<dbReference type="GO" id="GO:0030261">
    <property type="term" value="P:chromosome condensation"/>
    <property type="evidence" value="ECO:0007669"/>
    <property type="project" value="InterPro"/>
</dbReference>
<dbReference type="GO" id="GO:0016887">
    <property type="term" value="F:ATP hydrolysis activity"/>
    <property type="evidence" value="ECO:0007669"/>
    <property type="project" value="InterPro"/>
</dbReference>
<dbReference type="Pfam" id="PF06470">
    <property type="entry name" value="SMC_hinge"/>
    <property type="match status" value="1"/>
</dbReference>
<keyword evidence="4 7" id="KW-0067">ATP-binding</keyword>
<dbReference type="GO" id="GO:0005524">
    <property type="term" value="F:ATP binding"/>
    <property type="evidence" value="ECO:0007669"/>
    <property type="project" value="UniProtKB-UniRule"/>
</dbReference>
<feature type="coiled-coil region" evidence="7">
    <location>
        <begin position="685"/>
        <end position="796"/>
    </location>
</feature>
<keyword evidence="10" id="KW-1185">Reference proteome</keyword>
<dbReference type="SUPFAM" id="SSF57997">
    <property type="entry name" value="Tropomyosin"/>
    <property type="match status" value="1"/>
</dbReference>
<dbReference type="HOGENOM" id="CLU_001042_2_2_9"/>
<dbReference type="Gene3D" id="6.10.140.1720">
    <property type="match status" value="1"/>
</dbReference>
<dbReference type="GO" id="GO:0005737">
    <property type="term" value="C:cytoplasm"/>
    <property type="evidence" value="ECO:0007669"/>
    <property type="project" value="UniProtKB-SubCell"/>
</dbReference>
<gene>
    <name evidence="7" type="primary">smc</name>
    <name evidence="9" type="ordered locus">Mahau_1053</name>
</gene>
<dbReference type="InterPro" id="IPR011890">
    <property type="entry name" value="SMC_prok"/>
</dbReference>
<dbReference type="InterPro" id="IPR003395">
    <property type="entry name" value="RecF/RecN/SMC_N"/>
</dbReference>
<keyword evidence="2 7" id="KW-0963">Cytoplasm</keyword>
<dbReference type="Gene3D" id="3.30.70.1620">
    <property type="match status" value="1"/>
</dbReference>
<feature type="domain" description="SMC hinge" evidence="8">
    <location>
        <begin position="525"/>
        <end position="643"/>
    </location>
</feature>
<feature type="coiled-coil region" evidence="7">
    <location>
        <begin position="167"/>
        <end position="208"/>
    </location>
</feature>
<feature type="coiled-coil region" evidence="7">
    <location>
        <begin position="234"/>
        <end position="261"/>
    </location>
</feature>
<keyword evidence="3 7" id="KW-0547">Nucleotide-binding</keyword>
<feature type="coiled-coil region" evidence="7">
    <location>
        <begin position="825"/>
        <end position="957"/>
    </location>
</feature>
<dbReference type="GO" id="GO:0007062">
    <property type="term" value="P:sister chromatid cohesion"/>
    <property type="evidence" value="ECO:0007669"/>
    <property type="project" value="InterPro"/>
</dbReference>
<dbReference type="GO" id="GO:0003677">
    <property type="term" value="F:DNA binding"/>
    <property type="evidence" value="ECO:0007669"/>
    <property type="project" value="UniProtKB-UniRule"/>
</dbReference>
<dbReference type="FunFam" id="3.40.50.300:FF:000984">
    <property type="entry name" value="Chromosome partition protein Smc"/>
    <property type="match status" value="1"/>
</dbReference>
<comment type="subcellular location">
    <subcellularLocation>
        <location evidence="1 7">Cytoplasm</location>
    </subcellularLocation>
</comment>
<feature type="binding site" evidence="7">
    <location>
        <begin position="32"/>
        <end position="39"/>
    </location>
    <ligand>
        <name>ATP</name>
        <dbReference type="ChEBI" id="CHEBI:30616"/>
    </ligand>
</feature>
<dbReference type="Gene3D" id="1.20.1060.20">
    <property type="match status" value="1"/>
</dbReference>
<dbReference type="AlphaFoldDB" id="F4A2S1"/>
<name>F4A2S1_MAHA5</name>
<dbReference type="SUPFAM" id="SSF52540">
    <property type="entry name" value="P-loop containing nucleoside triphosphate hydrolases"/>
    <property type="match status" value="1"/>
</dbReference>
<dbReference type="NCBIfam" id="TIGR02168">
    <property type="entry name" value="SMC_prok_B"/>
    <property type="match status" value="1"/>
</dbReference>
<dbReference type="EMBL" id="CP002360">
    <property type="protein sequence ID" value="AEE96251.1"/>
    <property type="molecule type" value="Genomic_DNA"/>
</dbReference>
<dbReference type="InterPro" id="IPR010935">
    <property type="entry name" value="SMC_hinge"/>
</dbReference>
<dbReference type="eggNOG" id="COG1196">
    <property type="taxonomic scope" value="Bacteria"/>
</dbReference>
<evidence type="ECO:0000313" key="9">
    <source>
        <dbReference type="EMBL" id="AEE96251.1"/>
    </source>
</evidence>
<dbReference type="FunFam" id="3.40.50.300:FF:000901">
    <property type="entry name" value="Chromosome partition protein Smc"/>
    <property type="match status" value="1"/>
</dbReference>
<comment type="subunit">
    <text evidence="7">Homodimer.</text>
</comment>
<dbReference type="SMART" id="SM00968">
    <property type="entry name" value="SMC_hinge"/>
    <property type="match status" value="1"/>
</dbReference>
<dbReference type="CDD" id="cd03278">
    <property type="entry name" value="ABC_SMC_barmotin"/>
    <property type="match status" value="2"/>
</dbReference>
<sequence length="1188" mass="135968">MYLKRIEIYGFKSFADKIDIDLLPGITAIVGPNGSGKSNIADAIRWVLGEQSPKVLRGSRMEDIIFSGADSRKPVGMAEVSMILDNSDRALDMDYSEIKVTRRMFKSGESEYYLNKTLCRLKDIQQLFMDTGVGKEGYSIIGQGRIDQLLSDRPQERRGIFEEAAGIVKYKSRKIDAEKKLEQTIQNLQRVEDILSELELQLGPLEQESRKARHYIQLLDKLKYIDINLFLYNYHRLKEQIARTEQESADIKETLRQKEQSKQADEAALAQQKALLGVYKDKIEALHADILNNREQSERLNGLINSARQRIEYLDNDLSRLKKEISDKQDQQQHYAEIMEGVKAELKSLEDKRTNVLKELDQYKGQLADVDATLDRYKAFVKSGEDQIMDIIDRQSQLKSKLSVLTSELQSVTRHMVRLDEELESLYADENHLVSTKLRIKKDMDDARLNLEQHELLLKSRTADISDIEAKIKEIAERRTGIDRSIHSDASRLKLLQDMENNMEGFNRSVKLIMDQRLRDAKMNKGIYGPVGRLIQVDAEYETAFEAALGSSIQYLVTRNDDDARYAIDFLKARQGGRATFLPISAIKPRRLSERERAALKHEGCIGVACDIAQFSPEFSDVVGYLLGRVLICDDLAHAIDIARAFKYSFQIVTLEGDVVGSGGYISGGSLKRRESDILSRSGQIQRLEQAIEEHRHSYAAMSKQIDVLSDVLNEQRKQRSDIEGKLSQLHIEYARMEETIKNLEQQQDALTHKREAVEQERLTLSENQTSLEQEIEQCKAEIAKVEQQRHSFAQDAQENDKRIQDLTQQREDIMGRLTQIQVSAAKLESECASLRHRLDEAEANIERAKSDIENKLEQIKCNDEEKIAIQEGLDKQCMELEEHRSLDDKLQQDIKRLEREQEALYQEIAKKEEDLHDLNEVVADLSNKLYKCDVQKQHLEEQLQSLQEEIWESHQLSYANALKYKDDGFEWAKASKDRTAIKEEIAAIGPVNPGAIEEYERMYRRVEFLRQQHDDLSKAIQTLQDLIADLEADMRRQFTGQFSIINDNFQRIFRRLFGGGSASLILEEGDVLEAGIDIIAQPPGKKLQNIMLLSGGERTLTAIAILFALLEIRPSPFCVLDEIEAALDEVNAQRFANFIQDYSQNIQFIIITHRRPTMEVAGALYGVSMVERGVSKLISVQLDEKTG</sequence>
<proteinExistence type="inferred from homology"/>
<reference evidence="10" key="1">
    <citation type="submission" date="2010-11" db="EMBL/GenBank/DDBJ databases">
        <title>The complete genome of Mahella australiensis DSM 15567.</title>
        <authorList>
            <consortium name="US DOE Joint Genome Institute (JGI-PGF)"/>
            <person name="Lucas S."/>
            <person name="Copeland A."/>
            <person name="Lapidus A."/>
            <person name="Bruce D."/>
            <person name="Goodwin L."/>
            <person name="Pitluck S."/>
            <person name="Kyrpides N."/>
            <person name="Mavromatis K."/>
            <person name="Pagani I."/>
            <person name="Ivanova N."/>
            <person name="Teshima H."/>
            <person name="Brettin T."/>
            <person name="Detter J.C."/>
            <person name="Han C."/>
            <person name="Tapia R."/>
            <person name="Land M."/>
            <person name="Hauser L."/>
            <person name="Markowitz V."/>
            <person name="Cheng J.-F."/>
            <person name="Hugenholtz P."/>
            <person name="Woyke T."/>
            <person name="Wu D."/>
            <person name="Spring S."/>
            <person name="Pukall R."/>
            <person name="Steenblock K."/>
            <person name="Schneider S."/>
            <person name="Klenk H.-P."/>
            <person name="Eisen J.A."/>
        </authorList>
    </citation>
    <scope>NUCLEOTIDE SEQUENCE [LARGE SCALE GENOMIC DNA]</scope>
    <source>
        <strain evidence="10">DSM 15567 / CIP 107919 / 50-1 BON</strain>
    </source>
</reference>
<reference evidence="9 10" key="2">
    <citation type="journal article" date="2011" name="Stand. Genomic Sci.">
        <title>Complete genome sequence of Mahella australiensis type strain (50-1 BON).</title>
        <authorList>
            <person name="Sikorski J."/>
            <person name="Teshima H."/>
            <person name="Nolan M."/>
            <person name="Lucas S."/>
            <person name="Hammon N."/>
            <person name="Deshpande S."/>
            <person name="Cheng J.F."/>
            <person name="Pitluck S."/>
            <person name="Liolios K."/>
            <person name="Pagani I."/>
            <person name="Ivanova N."/>
            <person name="Huntemann M."/>
            <person name="Mavromatis K."/>
            <person name="Ovchinikova G."/>
            <person name="Pati A."/>
            <person name="Tapia R."/>
            <person name="Han C."/>
            <person name="Goodwin L."/>
            <person name="Chen A."/>
            <person name="Palaniappan K."/>
            <person name="Land M."/>
            <person name="Hauser L."/>
            <person name="Ngatchou-Djao O.D."/>
            <person name="Rohde M."/>
            <person name="Pukall R."/>
            <person name="Spring S."/>
            <person name="Abt B."/>
            <person name="Goker M."/>
            <person name="Detter J.C."/>
            <person name="Woyke T."/>
            <person name="Bristow J."/>
            <person name="Markowitz V."/>
            <person name="Hugenholtz P."/>
            <person name="Eisen J.A."/>
            <person name="Kyrpides N.C."/>
            <person name="Klenk H.P."/>
            <person name="Lapidus A."/>
        </authorList>
    </citation>
    <scope>NUCLEOTIDE SEQUENCE [LARGE SCALE GENOMIC DNA]</scope>
    <source>
        <strain evidence="10">DSM 15567 / CIP 107919 / 50-1 BON</strain>
    </source>
</reference>
<accession>F4A2S1</accession>
<comment type="domain">
    <text evidence="7">Contains large globular domains required for ATP hydrolysis at each terminus and a third globular domain forming a flexible hinge near the middle of the molecule. These domains are separated by coiled-coil structures.</text>
</comment>
<evidence type="ECO:0000256" key="7">
    <source>
        <dbReference type="HAMAP-Rule" id="MF_01894"/>
    </source>
</evidence>
<dbReference type="GO" id="GO:0006260">
    <property type="term" value="P:DNA replication"/>
    <property type="evidence" value="ECO:0007669"/>
    <property type="project" value="UniProtKB-UniRule"/>
</dbReference>
<protein>
    <recommendedName>
        <fullName evidence="7">Chromosome partition protein Smc</fullName>
    </recommendedName>
</protein>
<dbReference type="KEGG" id="mas:Mahau_1053"/>
<evidence type="ECO:0000256" key="2">
    <source>
        <dbReference type="ARBA" id="ARBA00022490"/>
    </source>
</evidence>
<dbReference type="STRING" id="697281.Mahau_1053"/>
<dbReference type="Pfam" id="PF02463">
    <property type="entry name" value="SMC_N"/>
    <property type="match status" value="1"/>
</dbReference>
<evidence type="ECO:0000256" key="5">
    <source>
        <dbReference type="ARBA" id="ARBA00023054"/>
    </source>
</evidence>
<dbReference type="SUPFAM" id="SSF75553">
    <property type="entry name" value="Smc hinge domain"/>
    <property type="match status" value="1"/>
</dbReference>